<gene>
    <name evidence="2" type="ORF">GCM10010439_30390</name>
</gene>
<dbReference type="SUPFAM" id="SSF56601">
    <property type="entry name" value="beta-lactamase/transpeptidase-like"/>
    <property type="match status" value="1"/>
</dbReference>
<evidence type="ECO:0000259" key="1">
    <source>
        <dbReference type="Pfam" id="PF00905"/>
    </source>
</evidence>
<dbReference type="InterPro" id="IPR050515">
    <property type="entry name" value="Beta-lactam/transpept"/>
</dbReference>
<dbReference type="InterPro" id="IPR001460">
    <property type="entry name" value="PCN-bd_Tpept"/>
</dbReference>
<dbReference type="PANTHER" id="PTHR30627:SF24">
    <property type="entry name" value="PENICILLIN-BINDING PROTEIN 4B"/>
    <property type="match status" value="1"/>
</dbReference>
<name>A0ABN3U8L4_9ACTN</name>
<evidence type="ECO:0000313" key="3">
    <source>
        <dbReference type="Proteomes" id="UP001501842"/>
    </source>
</evidence>
<keyword evidence="3" id="KW-1185">Reference proteome</keyword>
<evidence type="ECO:0000313" key="2">
    <source>
        <dbReference type="EMBL" id="GAA2726769.1"/>
    </source>
</evidence>
<proteinExistence type="predicted"/>
<protein>
    <recommendedName>
        <fullName evidence="1">Penicillin-binding protein transpeptidase domain-containing protein</fullName>
    </recommendedName>
</protein>
<dbReference type="Gene3D" id="3.40.710.10">
    <property type="entry name" value="DD-peptidase/beta-lactamase superfamily"/>
    <property type="match status" value="1"/>
</dbReference>
<dbReference type="EMBL" id="BAAATZ010000012">
    <property type="protein sequence ID" value="GAA2726769.1"/>
    <property type="molecule type" value="Genomic_DNA"/>
</dbReference>
<organism evidence="2 3">
    <name type="scientific">Actinocorallia aurantiaca</name>
    <dbReference type="NCBI Taxonomy" id="46204"/>
    <lineage>
        <taxon>Bacteria</taxon>
        <taxon>Bacillati</taxon>
        <taxon>Actinomycetota</taxon>
        <taxon>Actinomycetes</taxon>
        <taxon>Streptosporangiales</taxon>
        <taxon>Thermomonosporaceae</taxon>
        <taxon>Actinocorallia</taxon>
    </lineage>
</organism>
<dbReference type="PANTHER" id="PTHR30627">
    <property type="entry name" value="PEPTIDOGLYCAN D,D-TRANSPEPTIDASE"/>
    <property type="match status" value="1"/>
</dbReference>
<reference evidence="2 3" key="1">
    <citation type="journal article" date="2019" name="Int. J. Syst. Evol. Microbiol.">
        <title>The Global Catalogue of Microorganisms (GCM) 10K type strain sequencing project: providing services to taxonomists for standard genome sequencing and annotation.</title>
        <authorList>
            <consortium name="The Broad Institute Genomics Platform"/>
            <consortium name="The Broad Institute Genome Sequencing Center for Infectious Disease"/>
            <person name="Wu L."/>
            <person name="Ma J."/>
        </authorList>
    </citation>
    <scope>NUCLEOTIDE SEQUENCE [LARGE SCALE GENOMIC DNA]</scope>
    <source>
        <strain evidence="2 3">JCM 8201</strain>
    </source>
</reference>
<feature type="domain" description="Penicillin-binding protein transpeptidase" evidence="1">
    <location>
        <begin position="9"/>
        <end position="100"/>
    </location>
</feature>
<accession>A0ABN3U8L4</accession>
<sequence>MLPAEVHERKGEEIPASRPIPAGLLEALRPMMRAVVTTGTAAGAGLPAGTHGKTGTAEFGDSGDSHAWFIGYRGDLAFSVLVPGGGSGAEAAAPLATRILNAL</sequence>
<dbReference type="Proteomes" id="UP001501842">
    <property type="component" value="Unassembled WGS sequence"/>
</dbReference>
<dbReference type="Pfam" id="PF00905">
    <property type="entry name" value="Transpeptidase"/>
    <property type="match status" value="1"/>
</dbReference>
<dbReference type="InterPro" id="IPR012338">
    <property type="entry name" value="Beta-lactam/transpept-like"/>
</dbReference>
<comment type="caution">
    <text evidence="2">The sequence shown here is derived from an EMBL/GenBank/DDBJ whole genome shotgun (WGS) entry which is preliminary data.</text>
</comment>
<dbReference type="RefSeq" id="WP_344451021.1">
    <property type="nucleotide sequence ID" value="NZ_BAAATZ010000012.1"/>
</dbReference>